<feature type="domain" description="Putative beta-lactamase-inhibitor-like PepSY-like" evidence="2">
    <location>
        <begin position="64"/>
        <end position="147"/>
    </location>
</feature>
<evidence type="ECO:0000259" key="2">
    <source>
        <dbReference type="Pfam" id="PF11396"/>
    </source>
</evidence>
<dbReference type="Gene3D" id="3.40.1420.30">
    <property type="match status" value="1"/>
</dbReference>
<keyword evidence="1" id="KW-1133">Transmembrane helix</keyword>
<dbReference type="EMBL" id="CP002874">
    <property type="protein sequence ID" value="AEM21129.1"/>
    <property type="molecule type" value="Genomic_DNA"/>
</dbReference>
<dbReference type="InterPro" id="IPR021533">
    <property type="entry name" value="PepSY-like"/>
</dbReference>
<protein>
    <recommendedName>
        <fullName evidence="2">Putative beta-lactamase-inhibitor-like PepSY-like domain-containing protein</fullName>
    </recommendedName>
</protein>
<accession>G0EJD0</accession>
<dbReference type="HOGENOM" id="CLU_1227982_0_0_12"/>
<reference evidence="3 4" key="1">
    <citation type="journal article" date="2011" name="BMC Genomics">
        <title>Complete genome sequence of Brachyspira intermedia reveals unique genomic features in Brachyspira species and phage-mediated horizontal gene transfer.</title>
        <authorList>
            <person name="Hafstrom T."/>
            <person name="Jansson D.S."/>
            <person name="Segerman B."/>
        </authorList>
    </citation>
    <scope>NUCLEOTIDE SEQUENCE [LARGE SCALE GENOMIC DNA]</scope>
    <source>
        <strain evidence="4">ATCC 51140 / PWS/A</strain>
    </source>
</reference>
<dbReference type="RefSeq" id="WP_014486977.1">
    <property type="nucleotide sequence ID" value="NC_017243.1"/>
</dbReference>
<dbReference type="Proteomes" id="UP000008522">
    <property type="component" value="Chromosome"/>
</dbReference>
<evidence type="ECO:0000313" key="3">
    <source>
        <dbReference type="EMBL" id="AEM21129.1"/>
    </source>
</evidence>
<keyword evidence="1" id="KW-0812">Transmembrane</keyword>
<gene>
    <name evidence="3" type="ordered locus">Bint_0497</name>
</gene>
<evidence type="ECO:0000256" key="1">
    <source>
        <dbReference type="SAM" id="Phobius"/>
    </source>
</evidence>
<dbReference type="KEGG" id="bip:Bint_0497"/>
<keyword evidence="1" id="KW-0472">Membrane</keyword>
<name>G0EJD0_BRAIP</name>
<dbReference type="PATRIC" id="fig|1045858.4.peg.496"/>
<evidence type="ECO:0000313" key="4">
    <source>
        <dbReference type="Proteomes" id="UP000008522"/>
    </source>
</evidence>
<dbReference type="SUPFAM" id="SSF160574">
    <property type="entry name" value="BT0923-like"/>
    <property type="match status" value="1"/>
</dbReference>
<dbReference type="GeneID" id="44969053"/>
<dbReference type="AlphaFoldDB" id="G0EJD0"/>
<organism evidence="3 4">
    <name type="scientific">Brachyspira intermedia (strain ATCC 51140 / PWS/A)</name>
    <name type="common">Serpulina intermedia</name>
    <dbReference type="NCBI Taxonomy" id="1045858"/>
    <lineage>
        <taxon>Bacteria</taxon>
        <taxon>Pseudomonadati</taxon>
        <taxon>Spirochaetota</taxon>
        <taxon>Spirochaetia</taxon>
        <taxon>Brachyspirales</taxon>
        <taxon>Brachyspiraceae</taxon>
        <taxon>Brachyspira</taxon>
    </lineage>
</organism>
<sequence length="225" mass="26253">MTKYNIKFYFLISILYIVSSSFIFFDDERNIQFVPYTSLPNNIQEFVNTYFNEYEVYSAAVSTHYMVIFKGGSSINFNRKGEWTSIIGNRKIIQISTAEKFIDSKIMNIIKNKYTSINNIYKRSKGYEFKVDDAYYIYIDHNGNILKTKKPKNNTIIFYKNIRFLKNKFMFYFYIWGFATAVRAYGNPTSFATGGSSVSIATKKQSQPTSRSVHTAGECLYFILN</sequence>
<feature type="transmembrane region" description="Helical" evidence="1">
    <location>
        <begin position="6"/>
        <end position="25"/>
    </location>
</feature>
<keyword evidence="4" id="KW-1185">Reference proteome</keyword>
<proteinExistence type="predicted"/>
<dbReference type="Pfam" id="PF11396">
    <property type="entry name" value="PepSY_like"/>
    <property type="match status" value="1"/>
</dbReference>